<organism evidence="7 8">
    <name type="scientific">Corvus moneduloides</name>
    <name type="common">New Caledonian crow</name>
    <dbReference type="NCBI Taxonomy" id="1196302"/>
    <lineage>
        <taxon>Eukaryota</taxon>
        <taxon>Metazoa</taxon>
        <taxon>Chordata</taxon>
        <taxon>Craniata</taxon>
        <taxon>Vertebrata</taxon>
        <taxon>Euteleostomi</taxon>
        <taxon>Archelosauria</taxon>
        <taxon>Archosauria</taxon>
        <taxon>Dinosauria</taxon>
        <taxon>Saurischia</taxon>
        <taxon>Theropoda</taxon>
        <taxon>Coelurosauria</taxon>
        <taxon>Aves</taxon>
        <taxon>Neognathae</taxon>
        <taxon>Neoaves</taxon>
        <taxon>Telluraves</taxon>
        <taxon>Australaves</taxon>
        <taxon>Passeriformes</taxon>
        <taxon>Corvoidea</taxon>
        <taxon>Corvidae</taxon>
        <taxon>Corvus</taxon>
    </lineage>
</organism>
<keyword evidence="2" id="KW-0479">Metal-binding</keyword>
<dbReference type="Ensembl" id="ENSCMUT00000038507.1">
    <property type="protein sequence ID" value="ENSCMUP00000030185.1"/>
    <property type="gene ID" value="ENSCMUG00000013832.2"/>
</dbReference>
<comment type="similarity">
    <text evidence="1">Belongs to the purine/pyrimidine phosphoribosyltransferase family.</text>
</comment>
<sequence>MATQSAQKGASDPPPRPEQPGKPARYISKYREFVKHEAVKNKSQWKTMGPAKVAVPSPNDFLQKHSKEPKLAPKKKEEDGKKLLPLSVPQRTYRPVIRIKKNFIIKNAVAVIRGVPKKPRPFCVDTRQGDKYPLEPSGLVPKYIKKKNYGVTPKYVTRRNEEIKREEEEYEASVLEQLKKKAMKTLSDEERTNILKISDNWPGYSLDLFTYPQHYYGDLEYVLIPHGIIVDRTERLAKDIMQDLGDNDIVVLCVLKGGYKFCADLVEHIKNLSRNSERFISMKVDFVRLKSYHNDQSMQDMQIMGGDDLSKLAGKNVLIVEDIVGTGRTMKVLLNNIEKYKPKMIKVASLLVKRTSRPDGYRPDYYGFEIPDLFVVGYALDYNEHFRDLNHICVINDHGKTKYRV</sequence>
<dbReference type="Proteomes" id="UP000694553">
    <property type="component" value="Unassembled WGS sequence"/>
</dbReference>
<keyword evidence="4" id="KW-0460">Magnesium</keyword>
<dbReference type="Gene3D" id="3.40.50.2020">
    <property type="match status" value="1"/>
</dbReference>
<evidence type="ECO:0000256" key="5">
    <source>
        <dbReference type="ARBA" id="ARBA00071775"/>
    </source>
</evidence>
<reference evidence="7" key="2">
    <citation type="submission" date="2025-08" db="UniProtKB">
        <authorList>
            <consortium name="Ensembl"/>
        </authorList>
    </citation>
    <scope>IDENTIFICATION</scope>
</reference>
<evidence type="ECO:0000313" key="8">
    <source>
        <dbReference type="Proteomes" id="UP000694553"/>
    </source>
</evidence>
<dbReference type="NCBIfam" id="TIGR01203">
    <property type="entry name" value="HGPRTase"/>
    <property type="match status" value="1"/>
</dbReference>
<evidence type="ECO:0000256" key="1">
    <source>
        <dbReference type="ARBA" id="ARBA00008391"/>
    </source>
</evidence>
<evidence type="ECO:0000256" key="2">
    <source>
        <dbReference type="ARBA" id="ARBA00022723"/>
    </source>
</evidence>
<feature type="region of interest" description="Disordered" evidence="6">
    <location>
        <begin position="41"/>
        <end position="78"/>
    </location>
</feature>
<dbReference type="InterPro" id="IPR029057">
    <property type="entry name" value="PRTase-like"/>
</dbReference>
<proteinExistence type="inferred from homology"/>
<dbReference type="SUPFAM" id="SSF53271">
    <property type="entry name" value="PRTase-like"/>
    <property type="match status" value="1"/>
</dbReference>
<reference evidence="7" key="3">
    <citation type="submission" date="2025-09" db="UniProtKB">
        <authorList>
            <consortium name="Ensembl"/>
        </authorList>
    </citation>
    <scope>IDENTIFICATION</scope>
</reference>
<gene>
    <name evidence="7" type="primary">PRTFDC1</name>
</gene>
<dbReference type="PANTHER" id="PTHR43340">
    <property type="entry name" value="HYPOXANTHINE-GUANINE PHOSPHORIBOSYLTRANSFERASE"/>
    <property type="match status" value="1"/>
</dbReference>
<evidence type="ECO:0000313" key="7">
    <source>
        <dbReference type="Ensembl" id="ENSCMUP00000030185.1"/>
    </source>
</evidence>
<dbReference type="GO" id="GO:0005829">
    <property type="term" value="C:cytosol"/>
    <property type="evidence" value="ECO:0007669"/>
    <property type="project" value="TreeGrafter"/>
</dbReference>
<dbReference type="Pfam" id="PF00156">
    <property type="entry name" value="Pribosyltran"/>
    <property type="match status" value="1"/>
</dbReference>
<protein>
    <recommendedName>
        <fullName evidence="5">Phosphoribosyltransferase domain-containing protein 1</fullName>
    </recommendedName>
</protein>
<accession>A0A8U7M7V1</accession>
<dbReference type="InterPro" id="IPR027012">
    <property type="entry name" value="Enkurin_dom"/>
</dbReference>
<dbReference type="InterPro" id="IPR000836">
    <property type="entry name" value="PRTase_dom"/>
</dbReference>
<dbReference type="GO" id="GO:0046872">
    <property type="term" value="F:metal ion binding"/>
    <property type="evidence" value="ECO:0007669"/>
    <property type="project" value="UniProtKB-KW"/>
</dbReference>
<evidence type="ECO:0000256" key="3">
    <source>
        <dbReference type="ARBA" id="ARBA00022741"/>
    </source>
</evidence>
<dbReference type="GO" id="GO:0004422">
    <property type="term" value="F:hypoxanthine phosphoribosyltransferase activity"/>
    <property type="evidence" value="ECO:0007669"/>
    <property type="project" value="InterPro"/>
</dbReference>
<evidence type="ECO:0000256" key="6">
    <source>
        <dbReference type="SAM" id="MobiDB-lite"/>
    </source>
</evidence>
<dbReference type="InterPro" id="IPR050408">
    <property type="entry name" value="HGPRT"/>
</dbReference>
<dbReference type="CDD" id="cd06223">
    <property type="entry name" value="PRTases_typeI"/>
    <property type="match status" value="1"/>
</dbReference>
<dbReference type="GO" id="GO:0000166">
    <property type="term" value="F:nucleotide binding"/>
    <property type="evidence" value="ECO:0007669"/>
    <property type="project" value="UniProtKB-KW"/>
</dbReference>
<name>A0A8U7M7V1_CORMO</name>
<dbReference type="InterPro" id="IPR005904">
    <property type="entry name" value="Hxn_phspho_trans"/>
</dbReference>
<dbReference type="AlphaFoldDB" id="A0A8U7M7V1"/>
<dbReference type="PANTHER" id="PTHR43340:SF5">
    <property type="entry name" value="PHOSPHORIBOSYLTRANSFERASE DOMAIN-CONTAINING PROTEIN 1"/>
    <property type="match status" value="1"/>
</dbReference>
<dbReference type="FunFam" id="3.40.50.2020:FF:000038">
    <property type="entry name" value="Hypoxanthine phosphoribosyltransferase"/>
    <property type="match status" value="1"/>
</dbReference>
<feature type="region of interest" description="Disordered" evidence="6">
    <location>
        <begin position="1"/>
        <end position="25"/>
    </location>
</feature>
<reference evidence="8" key="1">
    <citation type="submission" date="2019-10" db="EMBL/GenBank/DDBJ databases">
        <title>Corvus moneduloides (New Caledonian crow) genome, bCorMon1, primary haplotype.</title>
        <authorList>
            <person name="Rutz C."/>
            <person name="Fungtammasan C."/>
            <person name="Mountcastle J."/>
            <person name="Formenti G."/>
            <person name="Chow W."/>
            <person name="Howe K."/>
            <person name="Steele M.P."/>
            <person name="Fernandes J."/>
            <person name="Gilbert M.T.P."/>
            <person name="Fedrigo O."/>
            <person name="Jarvis E.D."/>
            <person name="Gemmell N."/>
        </authorList>
    </citation>
    <scope>NUCLEOTIDE SEQUENCE [LARGE SCALE GENOMIC DNA]</scope>
</reference>
<dbReference type="GO" id="GO:0006166">
    <property type="term" value="P:purine ribonucleoside salvage"/>
    <property type="evidence" value="ECO:0007669"/>
    <property type="project" value="InterPro"/>
</dbReference>
<keyword evidence="3" id="KW-0547">Nucleotide-binding</keyword>
<evidence type="ECO:0000256" key="4">
    <source>
        <dbReference type="ARBA" id="ARBA00022842"/>
    </source>
</evidence>
<keyword evidence="8" id="KW-1185">Reference proteome</keyword>
<dbReference type="Pfam" id="PF13864">
    <property type="entry name" value="Enkurin"/>
    <property type="match status" value="1"/>
</dbReference>
<feature type="compositionally biased region" description="Basic and acidic residues" evidence="6">
    <location>
        <begin position="62"/>
        <end position="78"/>
    </location>
</feature>